<keyword evidence="6 10" id="KW-1133">Transmembrane helix</keyword>
<keyword evidence="4 10" id="KW-0812">Transmembrane</keyword>
<dbReference type="PANTHER" id="PTHR32468">
    <property type="entry name" value="CATION/H + ANTIPORTER"/>
    <property type="match status" value="1"/>
</dbReference>
<keyword evidence="3" id="KW-0633">Potassium transport</keyword>
<keyword evidence="2" id="KW-0813">Transport</keyword>
<keyword evidence="7" id="KW-0406">Ion transport</keyword>
<name>A0A1R3HZT6_9ROSI</name>
<dbReference type="GO" id="GO:0012505">
    <property type="term" value="C:endomembrane system"/>
    <property type="evidence" value="ECO:0007669"/>
    <property type="project" value="TreeGrafter"/>
</dbReference>
<dbReference type="EMBL" id="AWUE01019136">
    <property type="protein sequence ID" value="OMO75855.1"/>
    <property type="molecule type" value="Genomic_DNA"/>
</dbReference>
<proteinExistence type="inferred from homology"/>
<dbReference type="Gene3D" id="1.20.1530.20">
    <property type="match status" value="1"/>
</dbReference>
<feature type="transmembrane region" description="Helical" evidence="10">
    <location>
        <begin position="287"/>
        <end position="307"/>
    </location>
</feature>
<gene>
    <name evidence="14" type="ORF">COLO4_25810</name>
</gene>
<dbReference type="GO" id="GO:0006885">
    <property type="term" value="P:regulation of pH"/>
    <property type="evidence" value="ECO:0007669"/>
    <property type="project" value="TreeGrafter"/>
</dbReference>
<comment type="caution">
    <text evidence="14">The sequence shown here is derived from an EMBL/GenBank/DDBJ whole genome shotgun (WGS) entry which is preliminary data.</text>
</comment>
<keyword evidence="8 10" id="KW-0472">Membrane</keyword>
<keyword evidence="5" id="KW-0630">Potassium</keyword>
<dbReference type="STRING" id="93759.A0A1R3HZT6"/>
<feature type="domain" description="Cation/H(+) antiporter central" evidence="12">
    <location>
        <begin position="396"/>
        <end position="528"/>
    </location>
</feature>
<dbReference type="Pfam" id="PF00999">
    <property type="entry name" value="Na_H_Exchanger"/>
    <property type="match status" value="1"/>
</dbReference>
<evidence type="ECO:0000259" key="11">
    <source>
        <dbReference type="Pfam" id="PF00999"/>
    </source>
</evidence>
<evidence type="ECO:0000256" key="4">
    <source>
        <dbReference type="ARBA" id="ARBA00022692"/>
    </source>
</evidence>
<feature type="transmembrane region" description="Helical" evidence="10">
    <location>
        <begin position="255"/>
        <end position="275"/>
    </location>
</feature>
<evidence type="ECO:0000256" key="6">
    <source>
        <dbReference type="ARBA" id="ARBA00022989"/>
    </source>
</evidence>
<protein>
    <submittedName>
        <fullName evidence="14">Cation/H+ exchanger</fullName>
    </submittedName>
</protein>
<keyword evidence="15" id="KW-1185">Reference proteome</keyword>
<feature type="transmembrane region" description="Helical" evidence="10">
    <location>
        <begin position="106"/>
        <end position="127"/>
    </location>
</feature>
<evidence type="ECO:0000259" key="13">
    <source>
        <dbReference type="Pfam" id="PF23259"/>
    </source>
</evidence>
<dbReference type="AlphaFoldDB" id="A0A1R3HZT6"/>
<dbReference type="Pfam" id="PF23259">
    <property type="entry name" value="CHX17_C"/>
    <property type="match status" value="1"/>
</dbReference>
<dbReference type="PANTHER" id="PTHR32468:SF35">
    <property type="entry name" value="CATION_H+ EXCHANGER DOMAIN-CONTAINING PROTEIN"/>
    <property type="match status" value="1"/>
</dbReference>
<evidence type="ECO:0000256" key="9">
    <source>
        <dbReference type="ARBA" id="ARBA00038341"/>
    </source>
</evidence>
<dbReference type="Pfam" id="PF23256">
    <property type="entry name" value="CHX17_2nd"/>
    <property type="match status" value="1"/>
</dbReference>
<sequence length="727" mass="79705">MQSHVVLSTFAGFGIMYFLFVNGVKMDVGNMVRPGRKAAIIGLSSFFVTMGSSVGLAFILKKCLPMSSSLDKSLLLIASSQSLTGFPVIVTLLSELKILNTDVGRLALSVSMFCDLIGISIIATMFSINQSKPGDPFGFLPPFLSVVIFVAAIFMIVRPRLVKKYKHTMDTKAVDEKTIVFIFILVMVCGFVTDAIGQHFILGPLVLGLAVPDGPPLGAAISSKLDTLATAFLYPAFCAISGAKTNLLTIDLQSLLVTAILIFISSLVKLLAVMLSAMGMGLHFMEALVLGLILNAKGIVELTIYNLWFDDKLIEEKEFALVMLAVIVITAIVTPLIKRLYDPSKQYLSAKRSTVYQARRDSEFRVMVCIHNNENVPTIVNLLEASHATRETPVAVTAMVLVELVGRSTPALISNQSGKHLQSKNSSVGTSVFKALSLYEEQNQGCASVQSYTSISHFQTMHDDVCRVAYEKLSHIVIVPFHKQWAIDGSIESVSRPIQNLNLNVLDKAPCSVGILVDRGNLTGFASVRTPTTQFQVAVLFIGGPDDVDALAYGCRMAKHECVHLTVVHFLMFGDENSKDRKNDSHLINEFRQENIGNNRFLYVEEVLRDGEGLTSYITGMAEYYHLMLVGRDHSDSPLLEGLGAWSECPELGIIGDILSAPDFKTKASVLVIQQQRIGGKMNNLPCVVRNRNAMVAPEEFHRPPLIVDPSNYSFSVSMPLYDDPYK</sequence>
<evidence type="ECO:0000256" key="3">
    <source>
        <dbReference type="ARBA" id="ARBA00022538"/>
    </source>
</evidence>
<organism evidence="14 15">
    <name type="scientific">Corchorus olitorius</name>
    <dbReference type="NCBI Taxonomy" id="93759"/>
    <lineage>
        <taxon>Eukaryota</taxon>
        <taxon>Viridiplantae</taxon>
        <taxon>Streptophyta</taxon>
        <taxon>Embryophyta</taxon>
        <taxon>Tracheophyta</taxon>
        <taxon>Spermatophyta</taxon>
        <taxon>Magnoliopsida</taxon>
        <taxon>eudicotyledons</taxon>
        <taxon>Gunneridae</taxon>
        <taxon>Pentapetalae</taxon>
        <taxon>rosids</taxon>
        <taxon>malvids</taxon>
        <taxon>Malvales</taxon>
        <taxon>Malvaceae</taxon>
        <taxon>Grewioideae</taxon>
        <taxon>Apeibeae</taxon>
        <taxon>Corchorus</taxon>
    </lineage>
</organism>
<dbReference type="InterPro" id="IPR006153">
    <property type="entry name" value="Cation/H_exchanger_TM"/>
</dbReference>
<evidence type="ECO:0000313" key="15">
    <source>
        <dbReference type="Proteomes" id="UP000187203"/>
    </source>
</evidence>
<reference evidence="15" key="1">
    <citation type="submission" date="2013-09" db="EMBL/GenBank/DDBJ databases">
        <title>Corchorus olitorius genome sequencing.</title>
        <authorList>
            <person name="Alam M."/>
            <person name="Haque M.S."/>
            <person name="Islam M.S."/>
            <person name="Emdad E.M."/>
            <person name="Islam M.M."/>
            <person name="Ahmed B."/>
            <person name="Halim A."/>
            <person name="Hossen Q.M.M."/>
            <person name="Hossain M.Z."/>
            <person name="Ahmed R."/>
            <person name="Khan M.M."/>
            <person name="Islam R."/>
            <person name="Rashid M.M."/>
            <person name="Khan S.A."/>
            <person name="Rahman M.S."/>
            <person name="Alam M."/>
            <person name="Yahiya A.S."/>
            <person name="Khan M.S."/>
            <person name="Azam M.S."/>
            <person name="Haque T."/>
            <person name="Lashkar M.Z.H."/>
            <person name="Akhand A.I."/>
            <person name="Morshed G."/>
            <person name="Roy S."/>
            <person name="Uddin K.S."/>
            <person name="Rabeya T."/>
            <person name="Hossain A.S."/>
            <person name="Chowdhury A."/>
            <person name="Snigdha A.R."/>
            <person name="Mortoza M.S."/>
            <person name="Matin S.A."/>
            <person name="Hoque S.M.E."/>
            <person name="Islam M.K."/>
            <person name="Roy D.K."/>
            <person name="Haider R."/>
            <person name="Moosa M.M."/>
            <person name="Elias S.M."/>
            <person name="Hasan A.M."/>
            <person name="Jahan S."/>
            <person name="Shafiuddin M."/>
            <person name="Mahmood N."/>
            <person name="Shommy N.S."/>
        </authorList>
    </citation>
    <scope>NUCLEOTIDE SEQUENCE [LARGE SCALE GENOMIC DNA]</scope>
    <source>
        <strain evidence="15">cv. O-4</strain>
    </source>
</reference>
<feature type="transmembrane region" description="Helical" evidence="10">
    <location>
        <begin position="6"/>
        <end position="26"/>
    </location>
</feature>
<feature type="transmembrane region" description="Helical" evidence="10">
    <location>
        <begin position="139"/>
        <end position="157"/>
    </location>
</feature>
<dbReference type="GO" id="GO:0006813">
    <property type="term" value="P:potassium ion transport"/>
    <property type="evidence" value="ECO:0007669"/>
    <property type="project" value="UniProtKB-KW"/>
</dbReference>
<evidence type="ECO:0000313" key="14">
    <source>
        <dbReference type="EMBL" id="OMO75855.1"/>
    </source>
</evidence>
<evidence type="ECO:0000256" key="2">
    <source>
        <dbReference type="ARBA" id="ARBA00022448"/>
    </source>
</evidence>
<dbReference type="OrthoDB" id="2687058at2759"/>
<feature type="transmembrane region" description="Helical" evidence="10">
    <location>
        <begin position="178"/>
        <end position="201"/>
    </location>
</feature>
<feature type="transmembrane region" description="Helical" evidence="10">
    <location>
        <begin position="319"/>
        <end position="337"/>
    </location>
</feature>
<dbReference type="GO" id="GO:1902600">
    <property type="term" value="P:proton transmembrane transport"/>
    <property type="evidence" value="ECO:0007669"/>
    <property type="project" value="InterPro"/>
</dbReference>
<comment type="subcellular location">
    <subcellularLocation>
        <location evidence="1">Membrane</location>
        <topology evidence="1">Multi-pass membrane protein</topology>
    </subcellularLocation>
</comment>
<evidence type="ECO:0000259" key="12">
    <source>
        <dbReference type="Pfam" id="PF23256"/>
    </source>
</evidence>
<feature type="domain" description="Cation/H(+) antiporter C-terminal" evidence="13">
    <location>
        <begin position="536"/>
        <end position="676"/>
    </location>
</feature>
<dbReference type="Proteomes" id="UP000187203">
    <property type="component" value="Unassembled WGS sequence"/>
</dbReference>
<evidence type="ECO:0000256" key="7">
    <source>
        <dbReference type="ARBA" id="ARBA00023065"/>
    </source>
</evidence>
<comment type="similarity">
    <text evidence="9">Belongs to the monovalent cation:proton antiporter 2 (CPA2) transporter (TC 2.A.37) family. CHX (TC 2.A.37.4) subfamily.</text>
</comment>
<feature type="domain" description="Cation/H+ exchanger transmembrane" evidence="11">
    <location>
        <begin position="5"/>
        <end position="337"/>
    </location>
</feature>
<dbReference type="GO" id="GO:0016020">
    <property type="term" value="C:membrane"/>
    <property type="evidence" value="ECO:0007669"/>
    <property type="project" value="UniProtKB-SubCell"/>
</dbReference>
<feature type="transmembrane region" description="Helical" evidence="10">
    <location>
        <begin position="72"/>
        <end position="94"/>
    </location>
</feature>
<evidence type="ECO:0000256" key="5">
    <source>
        <dbReference type="ARBA" id="ARBA00022958"/>
    </source>
</evidence>
<feature type="transmembrane region" description="Helical" evidence="10">
    <location>
        <begin position="38"/>
        <end position="60"/>
    </location>
</feature>
<dbReference type="GO" id="GO:0015297">
    <property type="term" value="F:antiporter activity"/>
    <property type="evidence" value="ECO:0007669"/>
    <property type="project" value="InterPro"/>
</dbReference>
<evidence type="ECO:0000256" key="1">
    <source>
        <dbReference type="ARBA" id="ARBA00004141"/>
    </source>
</evidence>
<accession>A0A1R3HZT6</accession>
<dbReference type="InterPro" id="IPR038770">
    <property type="entry name" value="Na+/solute_symporter_sf"/>
</dbReference>
<dbReference type="InterPro" id="IPR057290">
    <property type="entry name" value="CHX17_C"/>
</dbReference>
<dbReference type="InterPro" id="IPR057291">
    <property type="entry name" value="CHX17_2nd"/>
</dbReference>
<dbReference type="InterPro" id="IPR050794">
    <property type="entry name" value="CPA2_transporter"/>
</dbReference>
<evidence type="ECO:0000256" key="10">
    <source>
        <dbReference type="SAM" id="Phobius"/>
    </source>
</evidence>
<evidence type="ECO:0000256" key="8">
    <source>
        <dbReference type="ARBA" id="ARBA00023136"/>
    </source>
</evidence>